<sequence>MATHGWLSLGFSTRASAVSEAVADLCSSLPAEVLENITFKSKLDVVESTISAFRSTMIPPNSFHATLKQLALRAHDTLWDELPFSDILAAHKRRADELTAADEDGERSAEIYSAYYKLLQLFSLEAKDEPGTEYVQLKKRFLKLERSLSGSGPTNPNGNIHASRPSWQYTHVLTQINVRYQHPVQLPPRLRSLTRKFMQHLVELPPRLQLLTVKAMHRHLLQPSRLRSLTGKAATPAPAAAASPSPIPSGKKTIHPGGKEKGLLSRLGAASKHPTSESILKTHLESANRITHSQINLHELRLMSEIQIPIFDSPASIFPSSSYSRPRSQTLRKRRGFTLWLSCTSYLPHFPAKGLIGPTTGNLPQRKRSSITSLDLPGRASVVFERTEYFA</sequence>
<comment type="caution">
    <text evidence="2">The sequence shown here is derived from an EMBL/GenBank/DDBJ whole genome shotgun (WGS) entry which is preliminary data.</text>
</comment>
<name>A0AAD7D9Q4_MYCRO</name>
<keyword evidence="3" id="KW-1185">Reference proteome</keyword>
<reference evidence="2" key="1">
    <citation type="submission" date="2023-03" db="EMBL/GenBank/DDBJ databases">
        <title>Massive genome expansion in bonnet fungi (Mycena s.s.) driven by repeated elements and novel gene families across ecological guilds.</title>
        <authorList>
            <consortium name="Lawrence Berkeley National Laboratory"/>
            <person name="Harder C.B."/>
            <person name="Miyauchi S."/>
            <person name="Viragh M."/>
            <person name="Kuo A."/>
            <person name="Thoen E."/>
            <person name="Andreopoulos B."/>
            <person name="Lu D."/>
            <person name="Skrede I."/>
            <person name="Drula E."/>
            <person name="Henrissat B."/>
            <person name="Morin E."/>
            <person name="Kohler A."/>
            <person name="Barry K."/>
            <person name="LaButti K."/>
            <person name="Morin E."/>
            <person name="Salamov A."/>
            <person name="Lipzen A."/>
            <person name="Mereny Z."/>
            <person name="Hegedus B."/>
            <person name="Baldrian P."/>
            <person name="Stursova M."/>
            <person name="Weitz H."/>
            <person name="Taylor A."/>
            <person name="Grigoriev I.V."/>
            <person name="Nagy L.G."/>
            <person name="Martin F."/>
            <person name="Kauserud H."/>
        </authorList>
    </citation>
    <scope>NUCLEOTIDE SEQUENCE</scope>
    <source>
        <strain evidence="2">CBHHK067</strain>
    </source>
</reference>
<feature type="compositionally biased region" description="Low complexity" evidence="1">
    <location>
        <begin position="233"/>
        <end position="244"/>
    </location>
</feature>
<dbReference type="AlphaFoldDB" id="A0AAD7D9Q4"/>
<gene>
    <name evidence="2" type="ORF">B0H17DRAFT_1332820</name>
</gene>
<proteinExistence type="predicted"/>
<evidence type="ECO:0000256" key="1">
    <source>
        <dbReference type="SAM" id="MobiDB-lite"/>
    </source>
</evidence>
<evidence type="ECO:0000313" key="2">
    <source>
        <dbReference type="EMBL" id="KAJ7686370.1"/>
    </source>
</evidence>
<accession>A0AAD7D9Q4</accession>
<protein>
    <submittedName>
        <fullName evidence="2">Uncharacterized protein</fullName>
    </submittedName>
</protein>
<feature type="region of interest" description="Disordered" evidence="1">
    <location>
        <begin position="226"/>
        <end position="262"/>
    </location>
</feature>
<dbReference type="EMBL" id="JARKIE010000096">
    <property type="protein sequence ID" value="KAJ7686370.1"/>
    <property type="molecule type" value="Genomic_DNA"/>
</dbReference>
<dbReference type="Proteomes" id="UP001221757">
    <property type="component" value="Unassembled WGS sequence"/>
</dbReference>
<evidence type="ECO:0000313" key="3">
    <source>
        <dbReference type="Proteomes" id="UP001221757"/>
    </source>
</evidence>
<organism evidence="2 3">
    <name type="scientific">Mycena rosella</name>
    <name type="common">Pink bonnet</name>
    <name type="synonym">Agaricus rosellus</name>
    <dbReference type="NCBI Taxonomy" id="1033263"/>
    <lineage>
        <taxon>Eukaryota</taxon>
        <taxon>Fungi</taxon>
        <taxon>Dikarya</taxon>
        <taxon>Basidiomycota</taxon>
        <taxon>Agaricomycotina</taxon>
        <taxon>Agaricomycetes</taxon>
        <taxon>Agaricomycetidae</taxon>
        <taxon>Agaricales</taxon>
        <taxon>Marasmiineae</taxon>
        <taxon>Mycenaceae</taxon>
        <taxon>Mycena</taxon>
    </lineage>
</organism>